<evidence type="ECO:0000313" key="2">
    <source>
        <dbReference type="EMBL" id="SHE30399.1"/>
    </source>
</evidence>
<dbReference type="NCBIfam" id="NF003840">
    <property type="entry name" value="PRK05421.1-2"/>
    <property type="match status" value="1"/>
</dbReference>
<protein>
    <submittedName>
        <fullName evidence="2">Uncharacterized conserved protein YafD, endonuclease/exonuclease/phosphatase (EEP) superfamily</fullName>
    </submittedName>
</protein>
<dbReference type="Proteomes" id="UP000184517">
    <property type="component" value="Unassembled WGS sequence"/>
</dbReference>
<dbReference type="NCBIfam" id="NF003842">
    <property type="entry name" value="PRK05421.1-4"/>
    <property type="match status" value="1"/>
</dbReference>
<dbReference type="GO" id="GO:0004519">
    <property type="term" value="F:endonuclease activity"/>
    <property type="evidence" value="ECO:0007669"/>
    <property type="project" value="UniProtKB-KW"/>
</dbReference>
<dbReference type="SUPFAM" id="SSF56219">
    <property type="entry name" value="DNase I-like"/>
    <property type="match status" value="1"/>
</dbReference>
<dbReference type="RefSeq" id="WP_072837698.1">
    <property type="nucleotide sequence ID" value="NZ_FQVF01000002.1"/>
</dbReference>
<reference evidence="3" key="1">
    <citation type="submission" date="2016-11" db="EMBL/GenBank/DDBJ databases">
        <authorList>
            <person name="Varghese N."/>
            <person name="Submissions S."/>
        </authorList>
    </citation>
    <scope>NUCLEOTIDE SEQUENCE [LARGE SCALE GENOMIC DNA]</scope>
    <source>
        <strain evidence="3">DSM 16579</strain>
    </source>
</reference>
<dbReference type="OrthoDB" id="9793162at2"/>
<dbReference type="Pfam" id="PF03372">
    <property type="entry name" value="Exo_endo_phos"/>
    <property type="match status" value="1"/>
</dbReference>
<dbReference type="InterPro" id="IPR036691">
    <property type="entry name" value="Endo/exonu/phosph_ase_sf"/>
</dbReference>
<dbReference type="GO" id="GO:0004527">
    <property type="term" value="F:exonuclease activity"/>
    <property type="evidence" value="ECO:0007669"/>
    <property type="project" value="UniProtKB-KW"/>
</dbReference>
<feature type="domain" description="Endonuclease/exonuclease/phosphatase" evidence="1">
    <location>
        <begin position="31"/>
        <end position="246"/>
    </location>
</feature>
<dbReference type="STRING" id="1122206.SAMN02745753_00008"/>
<keyword evidence="2" id="KW-0378">Hydrolase</keyword>
<dbReference type="AlphaFoldDB" id="A0A1M4SDV9"/>
<keyword evidence="3" id="KW-1185">Reference proteome</keyword>
<organism evidence="2 3">
    <name type="scientific">Marinomonas polaris DSM 16579</name>
    <dbReference type="NCBI Taxonomy" id="1122206"/>
    <lineage>
        <taxon>Bacteria</taxon>
        <taxon>Pseudomonadati</taxon>
        <taxon>Pseudomonadota</taxon>
        <taxon>Gammaproteobacteria</taxon>
        <taxon>Oceanospirillales</taxon>
        <taxon>Oceanospirillaceae</taxon>
        <taxon>Marinomonas</taxon>
    </lineage>
</organism>
<evidence type="ECO:0000313" key="3">
    <source>
        <dbReference type="Proteomes" id="UP000184517"/>
    </source>
</evidence>
<dbReference type="EMBL" id="FQVF01000002">
    <property type="protein sequence ID" value="SHE30399.1"/>
    <property type="molecule type" value="Genomic_DNA"/>
</dbReference>
<keyword evidence="2" id="KW-0540">Nuclease</keyword>
<dbReference type="Gene3D" id="3.60.10.10">
    <property type="entry name" value="Endonuclease/exonuclease/phosphatase"/>
    <property type="match status" value="1"/>
</dbReference>
<evidence type="ECO:0000259" key="1">
    <source>
        <dbReference type="Pfam" id="PF03372"/>
    </source>
</evidence>
<keyword evidence="2" id="KW-0255">Endonuclease</keyword>
<sequence length="258" mass="29366">MMKSRYSTVESLKIMGSASKQVIGPDIKVLLWNVFKCKRKGWQSDFASLIDNKDLILLQEAILNSPFDEMFNHSSQHQWIMASSFKNVKSNIETGVKTGSSVVANKHFFSASTHSEPITKTKKMVLATEYPLANTTESSFEQSLLVINTHMINFVSFEKFRAHLDQAFQALEHHSGPILLAGDFNTWNKKRMQYFDELAISCSLKEVDITRQPRLSHLFRHLDHIYCRGLGVVDVHVHTDIHSSDHYPISLSLRLAGD</sequence>
<dbReference type="InterPro" id="IPR005135">
    <property type="entry name" value="Endo/exonuclease/phosphatase"/>
</dbReference>
<accession>A0A1M4SDV9</accession>
<gene>
    <name evidence="2" type="ORF">SAMN02745753_00008</name>
</gene>
<proteinExistence type="predicted"/>
<keyword evidence="2" id="KW-0269">Exonuclease</keyword>
<name>A0A1M4SDV9_9GAMM</name>